<keyword evidence="3" id="KW-0964">Secreted</keyword>
<dbReference type="SMART" id="SM00365">
    <property type="entry name" value="LRR_SD22"/>
    <property type="match status" value="10"/>
</dbReference>
<dbReference type="InterPro" id="IPR018097">
    <property type="entry name" value="EGF_Ca-bd_CS"/>
</dbReference>
<feature type="domain" description="EGF-like" evidence="13">
    <location>
        <begin position="977"/>
        <end position="1012"/>
    </location>
</feature>
<evidence type="ECO:0008006" key="17">
    <source>
        <dbReference type="Google" id="ProtNLM"/>
    </source>
</evidence>
<dbReference type="Gene3D" id="3.80.10.10">
    <property type="entry name" value="Ribonuclease Inhibitor"/>
    <property type="match status" value="4"/>
</dbReference>
<keyword evidence="7" id="KW-0677">Repeat</keyword>
<dbReference type="Pfam" id="PF02210">
    <property type="entry name" value="Laminin_G_2"/>
    <property type="match status" value="1"/>
</dbReference>
<keyword evidence="16" id="KW-1185">Reference proteome</keyword>
<dbReference type="InterPro" id="IPR006207">
    <property type="entry name" value="Cys_knot_C"/>
</dbReference>
<dbReference type="PROSITE" id="PS50026">
    <property type="entry name" value="EGF_3"/>
    <property type="match status" value="7"/>
</dbReference>
<keyword evidence="5" id="KW-0433">Leucine-rich repeat</keyword>
<dbReference type="SMART" id="SM00082">
    <property type="entry name" value="LRRCT"/>
    <property type="match status" value="4"/>
</dbReference>
<keyword evidence="8 10" id="KW-1015">Disulfide bond</keyword>
<dbReference type="InterPro" id="IPR001791">
    <property type="entry name" value="Laminin_G"/>
</dbReference>
<feature type="disulfide bond" evidence="10">
    <location>
        <begin position="965"/>
        <end position="974"/>
    </location>
</feature>
<dbReference type="PANTHER" id="PTHR24369:SF196">
    <property type="entry name" value="RETICULON 4 RECEPTOR LIKE 1"/>
    <property type="match status" value="1"/>
</dbReference>
<dbReference type="Pfam" id="PF01463">
    <property type="entry name" value="LRRCT"/>
    <property type="match status" value="2"/>
</dbReference>
<feature type="domain" description="EGF-like" evidence="13">
    <location>
        <begin position="898"/>
        <end position="934"/>
    </location>
</feature>
<dbReference type="SMART" id="SM00368">
    <property type="entry name" value="LRR_RI"/>
    <property type="match status" value="6"/>
</dbReference>
<feature type="domain" description="EGF-like" evidence="13">
    <location>
        <begin position="936"/>
        <end position="975"/>
    </location>
</feature>
<evidence type="ECO:0000256" key="3">
    <source>
        <dbReference type="ARBA" id="ARBA00022525"/>
    </source>
</evidence>
<dbReference type="PROSITE" id="PS01187">
    <property type="entry name" value="EGF_CA"/>
    <property type="match status" value="2"/>
</dbReference>
<comment type="caution">
    <text evidence="14">The sequence shown here is derived from an EMBL/GenBank/DDBJ whole genome shotgun (WGS) entry which is preliminary data.</text>
</comment>
<dbReference type="SMART" id="SM00369">
    <property type="entry name" value="LRR_TYP"/>
    <property type="match status" value="14"/>
</dbReference>
<dbReference type="InterPro" id="IPR003591">
    <property type="entry name" value="Leu-rich_rpt_typical-subtyp"/>
</dbReference>
<dbReference type="InterPro" id="IPR001881">
    <property type="entry name" value="EGF-like_Ca-bd_dom"/>
</dbReference>
<feature type="disulfide bond" evidence="10">
    <location>
        <begin position="847"/>
        <end position="856"/>
    </location>
</feature>
<dbReference type="FunFam" id="2.10.25.10:FF:000610">
    <property type="entry name" value="protein HEG homolog 1 isoform X1"/>
    <property type="match status" value="1"/>
</dbReference>
<feature type="domain" description="CTCK" evidence="11">
    <location>
        <begin position="1287"/>
        <end position="1383"/>
    </location>
</feature>
<dbReference type="Pfam" id="PF12661">
    <property type="entry name" value="hEGF"/>
    <property type="match status" value="2"/>
</dbReference>
<dbReference type="PROSITE" id="PS01225">
    <property type="entry name" value="CTCK_2"/>
    <property type="match status" value="1"/>
</dbReference>
<dbReference type="Gene3D" id="2.10.25.10">
    <property type="entry name" value="Laminin"/>
    <property type="match status" value="6"/>
</dbReference>
<feature type="disulfide bond" evidence="10">
    <location>
        <begin position="924"/>
        <end position="933"/>
    </location>
</feature>
<dbReference type="PROSITE" id="PS51450">
    <property type="entry name" value="LRR"/>
    <property type="match status" value="7"/>
</dbReference>
<evidence type="ECO:0000313" key="14">
    <source>
        <dbReference type="EMBL" id="CAF0865374.1"/>
    </source>
</evidence>
<dbReference type="InterPro" id="IPR032675">
    <property type="entry name" value="LRR_dom_sf"/>
</dbReference>
<dbReference type="InterPro" id="IPR050541">
    <property type="entry name" value="LRR_TM_domain-containing"/>
</dbReference>
<evidence type="ECO:0000256" key="4">
    <source>
        <dbReference type="ARBA" id="ARBA00022536"/>
    </source>
</evidence>
<name>A0A813X551_9BILA</name>
<dbReference type="EMBL" id="CAJOBC010001070">
    <property type="protein sequence ID" value="CAF3652887.1"/>
    <property type="molecule type" value="Genomic_DNA"/>
</dbReference>
<evidence type="ECO:0000313" key="16">
    <source>
        <dbReference type="Proteomes" id="UP000663829"/>
    </source>
</evidence>
<dbReference type="FunFam" id="2.10.25.10:FF:000472">
    <property type="entry name" value="Uncharacterized protein, isoform A"/>
    <property type="match status" value="1"/>
</dbReference>
<dbReference type="SMART" id="SM00179">
    <property type="entry name" value="EGF_CA"/>
    <property type="match status" value="6"/>
</dbReference>
<dbReference type="PROSITE" id="PS01186">
    <property type="entry name" value="EGF_2"/>
    <property type="match status" value="4"/>
</dbReference>
<feature type="disulfide bond" evidence="10">
    <location>
        <begin position="1268"/>
        <end position="1277"/>
    </location>
</feature>
<dbReference type="Pfam" id="PF13855">
    <property type="entry name" value="LRR_8"/>
    <property type="match status" value="5"/>
</dbReference>
<dbReference type="PANTHER" id="PTHR24369">
    <property type="entry name" value="ANTIGEN BSP, PUTATIVE-RELATED"/>
    <property type="match status" value="1"/>
</dbReference>
<evidence type="ECO:0000313" key="15">
    <source>
        <dbReference type="EMBL" id="CAF3652887.1"/>
    </source>
</evidence>
<dbReference type="SMART" id="SM00013">
    <property type="entry name" value="LRRNT"/>
    <property type="match status" value="3"/>
</dbReference>
<dbReference type="InterPro" id="IPR000483">
    <property type="entry name" value="Cys-rich_flank_reg_C"/>
</dbReference>
<dbReference type="GO" id="GO:0005886">
    <property type="term" value="C:plasma membrane"/>
    <property type="evidence" value="ECO:0007669"/>
    <property type="project" value="TreeGrafter"/>
</dbReference>
<evidence type="ECO:0000256" key="10">
    <source>
        <dbReference type="PROSITE-ProRule" id="PRU00076"/>
    </source>
</evidence>
<evidence type="ECO:0000256" key="8">
    <source>
        <dbReference type="ARBA" id="ARBA00023157"/>
    </source>
</evidence>
<dbReference type="EMBL" id="CAJNOQ010001070">
    <property type="protein sequence ID" value="CAF0865374.1"/>
    <property type="molecule type" value="Genomic_DNA"/>
</dbReference>
<dbReference type="InterPro" id="IPR000742">
    <property type="entry name" value="EGF"/>
</dbReference>
<dbReference type="GO" id="GO:0005509">
    <property type="term" value="F:calcium ion binding"/>
    <property type="evidence" value="ECO:0007669"/>
    <property type="project" value="InterPro"/>
</dbReference>
<dbReference type="PROSITE" id="PS01185">
    <property type="entry name" value="CTCK_1"/>
    <property type="match status" value="1"/>
</dbReference>
<dbReference type="SUPFAM" id="SSF57196">
    <property type="entry name" value="EGF/Laminin"/>
    <property type="match status" value="5"/>
</dbReference>
<dbReference type="Gene3D" id="2.60.120.200">
    <property type="match status" value="1"/>
</dbReference>
<feature type="domain" description="Laminin G" evidence="12">
    <location>
        <begin position="1064"/>
        <end position="1237"/>
    </location>
</feature>
<organism evidence="14 16">
    <name type="scientific">Didymodactylos carnosus</name>
    <dbReference type="NCBI Taxonomy" id="1234261"/>
    <lineage>
        <taxon>Eukaryota</taxon>
        <taxon>Metazoa</taxon>
        <taxon>Spiralia</taxon>
        <taxon>Gnathifera</taxon>
        <taxon>Rotifera</taxon>
        <taxon>Eurotatoria</taxon>
        <taxon>Bdelloidea</taxon>
        <taxon>Philodinida</taxon>
        <taxon>Philodinidae</taxon>
        <taxon>Didymodactylos</taxon>
    </lineage>
</organism>
<feature type="domain" description="EGF-like" evidence="13">
    <location>
        <begin position="859"/>
        <end position="896"/>
    </location>
</feature>
<feature type="disulfide bond" evidence="10">
    <location>
        <begin position="981"/>
        <end position="991"/>
    </location>
</feature>
<dbReference type="GO" id="GO:0005576">
    <property type="term" value="C:extracellular region"/>
    <property type="evidence" value="ECO:0007669"/>
    <property type="project" value="UniProtKB-SubCell"/>
</dbReference>
<dbReference type="SUPFAM" id="SSF52058">
    <property type="entry name" value="L domain-like"/>
    <property type="match status" value="3"/>
</dbReference>
<feature type="domain" description="EGF-like" evidence="13">
    <location>
        <begin position="1243"/>
        <end position="1278"/>
    </location>
</feature>
<dbReference type="FunFam" id="2.10.25.10:FF:000063">
    <property type="entry name" value="Slit guidance ligand 2"/>
    <property type="match status" value="1"/>
</dbReference>
<evidence type="ECO:0000256" key="1">
    <source>
        <dbReference type="ARBA" id="ARBA00004613"/>
    </source>
</evidence>
<dbReference type="InterPro" id="IPR013032">
    <property type="entry name" value="EGF-like_CS"/>
</dbReference>
<dbReference type="SUPFAM" id="SSF49899">
    <property type="entry name" value="Concanavalin A-like lectins/glucanases"/>
    <property type="match status" value="1"/>
</dbReference>
<evidence type="ECO:0000256" key="7">
    <source>
        <dbReference type="ARBA" id="ARBA00022737"/>
    </source>
</evidence>
<dbReference type="InterPro" id="IPR000152">
    <property type="entry name" value="EGF-type_Asp/Asn_hydroxyl_site"/>
</dbReference>
<dbReference type="InterPro" id="IPR000372">
    <property type="entry name" value="LRRNT"/>
</dbReference>
<dbReference type="CDD" id="cd00110">
    <property type="entry name" value="LamG"/>
    <property type="match status" value="1"/>
</dbReference>
<dbReference type="PROSITE" id="PS50025">
    <property type="entry name" value="LAM_G_DOMAIN"/>
    <property type="match status" value="1"/>
</dbReference>
<dbReference type="SMART" id="SM00282">
    <property type="entry name" value="LamG"/>
    <property type="match status" value="1"/>
</dbReference>
<dbReference type="Proteomes" id="UP000663829">
    <property type="component" value="Unassembled WGS sequence"/>
</dbReference>
<feature type="disulfide bond" evidence="10">
    <location>
        <begin position="886"/>
        <end position="895"/>
    </location>
</feature>
<keyword evidence="6" id="KW-0732">Signal</keyword>
<sequence>MYAELQFNNLSIIRKDDFKLLRQLRILNLQDNQIHTIDGESFRDLVSLEKLDLSSNRLRAVNQGMFQGLVEIDNFTVNYNNLTTLPLLPFARLLDLRVLRLHDNPFICDCRLLWLAKYLKLHPYLGLNARCQQPDTLNYKDITSLVEEEKQCSSMDADDIEYTCNVPICPYPCSCFNGVVDCKDKELNEIPRNIPDTTIELRLEKNRIIEIPPKVFSHLKKLRRLDLSNNMISSVYPDSFTGLKSLNSLHLYNNQLMYLPRGIFNQLSHLQLFIIFHNIFNIFYRLLNANKITCVRGDALEGLEKLSLLSLYDNQLKTLANETFTPLKSIQTLHLARNPFICDCHLRWLNAYLRDKQIETSGVRCAAPRRMVKRKFGVLSDRKFRCRNRAEYELTAHSAQCGLRCPKFCQCNGTTVTCRGQQLQEIPNDIPIFTTELHLQDNQIKRVPRDGSFRRLRSLRKLDLRNNRLEEIDDDAFDGASALNELFLTENNIQTITPQTFNGLKNIKTLMLRTNKLTYIKNDTFLDMDALKTLSLHDNRIKCIQPGSFDRLRSLAALDLLSNPFVCNCHMKWLKDWLKQSKIVTGYPKCMSPTKLRNIPIVNLTDDDFVCDPTEVDECDVSYPTHCPKNCSCYNHVVRCSHAQLTKVPFIDMPVDTEELYLDANDIQDIPSGIGRLTYLVRIDLSYNKLRSIPDKIFENLTRLETLILSYNKIKCIEASSFKGLKSLRILSLHGNDISTIPEGSFNDLQALSHVALGVNPLYCDCNLGWLSSWIKTDYVEPGIARCAGPPQMANKLLLTSPIFFFQCYNDSESNRYKQKCDPCLNDPCLNNGTCSTVSFEQYQCYCMSAYHGERCEMVIDACFDNPCKNNGRCEALTDGRFRCHCVTGFTGYRCDININDCFQHRCVNNATCMDKINDYDCLCPPMFTGRYCEKKLNWCDTNLNPCLNNGRCVRLTNGSYNCMCQPGFKGQNCSVNFDDCQSHHCQFGICVDKLNGYVCQCDVGFTGKFCEIPPIIAPYQQSSEAQRCSTDFCLNNGACYERNGSIKCKCLNGFIGDRCDILKSITLNTNDSYVKLQKLNVYPRSNITIVFSTTNSTGVLVYFGNIGHMVAELFMGRVRVSYDVGNSPGSVMFSYDTVNDGKIHELQLISTGQNFSLTVDRGYTRHIFNRGQRKYLNITESLYVGGLPNELTNRALSLWHIREATSFQGCIHGLYINSDAVNFQNVDYRHKILPGCNDNDLMNKTCSQTTCQHGQCLLDGLSYRCVCHEDYRGITCSEAVPAPLSCGLAIETAYYIDPLTKCQSNRRLRLTKCIGTCSTTRPPSLTTKQFITDNNILNSTSTCCTPVDSKRRFFRMTCSSGFTYKQSLDFFKECICSSSSCSRRLSGELKF</sequence>
<dbReference type="FunFam" id="3.80.10.10:FF:000004">
    <property type="entry name" value="Slit guidance ligand 2"/>
    <property type="match status" value="1"/>
</dbReference>
<dbReference type="PROSITE" id="PS00022">
    <property type="entry name" value="EGF_1"/>
    <property type="match status" value="7"/>
</dbReference>
<evidence type="ECO:0000256" key="6">
    <source>
        <dbReference type="ARBA" id="ARBA00022729"/>
    </source>
</evidence>
<dbReference type="SMART" id="SM00041">
    <property type="entry name" value="CT"/>
    <property type="match status" value="1"/>
</dbReference>
<feature type="disulfide bond" evidence="10">
    <location>
        <begin position="1051"/>
        <end position="1060"/>
    </location>
</feature>
<dbReference type="GO" id="GO:0007399">
    <property type="term" value="P:nervous system development"/>
    <property type="evidence" value="ECO:0007669"/>
    <property type="project" value="UniProtKB-ARBA"/>
</dbReference>
<dbReference type="SMART" id="SM00181">
    <property type="entry name" value="EGF"/>
    <property type="match status" value="7"/>
</dbReference>
<dbReference type="PROSITE" id="PS00010">
    <property type="entry name" value="ASX_HYDROXYL"/>
    <property type="match status" value="2"/>
</dbReference>
<dbReference type="FunFam" id="2.10.25.10:FF:000045">
    <property type="entry name" value="Slit guidance ligand 2"/>
    <property type="match status" value="1"/>
</dbReference>
<dbReference type="Pfam" id="PF00008">
    <property type="entry name" value="EGF"/>
    <property type="match status" value="2"/>
</dbReference>
<dbReference type="InterPro" id="IPR001611">
    <property type="entry name" value="Leu-rich_rpt"/>
</dbReference>
<dbReference type="CDD" id="cd00054">
    <property type="entry name" value="EGF_CA"/>
    <property type="match status" value="4"/>
</dbReference>
<gene>
    <name evidence="14" type="ORF">GPM918_LOCUS6808</name>
    <name evidence="15" type="ORF">SRO942_LOCUS6808</name>
</gene>
<comment type="subcellular location">
    <subcellularLocation>
        <location evidence="1">Secreted</location>
    </subcellularLocation>
</comment>
<keyword evidence="2" id="KW-0217">Developmental protein</keyword>
<feature type="disulfide bond" evidence="10">
    <location>
        <begin position="1002"/>
        <end position="1011"/>
    </location>
</feature>
<reference evidence="14" key="1">
    <citation type="submission" date="2021-02" db="EMBL/GenBank/DDBJ databases">
        <authorList>
            <person name="Nowell W R."/>
        </authorList>
    </citation>
    <scope>NUCLEOTIDE SEQUENCE</scope>
</reference>
<dbReference type="OrthoDB" id="283575at2759"/>
<dbReference type="FunFam" id="3.80.10.10:FF:000002">
    <property type="entry name" value="Slit guidance ligand 2"/>
    <property type="match status" value="2"/>
</dbReference>
<evidence type="ECO:0000256" key="9">
    <source>
        <dbReference type="ARBA" id="ARBA00023180"/>
    </source>
</evidence>
<feature type="domain" description="EGF-like" evidence="13">
    <location>
        <begin position="1025"/>
        <end position="1061"/>
    </location>
</feature>
<keyword evidence="9" id="KW-0325">Glycoprotein</keyword>
<dbReference type="InterPro" id="IPR013320">
    <property type="entry name" value="ConA-like_dom_sf"/>
</dbReference>
<evidence type="ECO:0000256" key="5">
    <source>
        <dbReference type="ARBA" id="ARBA00022614"/>
    </source>
</evidence>
<accession>A0A813X551</accession>
<evidence type="ECO:0000259" key="12">
    <source>
        <dbReference type="PROSITE" id="PS50025"/>
    </source>
</evidence>
<evidence type="ECO:0000256" key="2">
    <source>
        <dbReference type="ARBA" id="ARBA00022473"/>
    </source>
</evidence>
<protein>
    <recommendedName>
        <fullName evidence="17">Slit</fullName>
    </recommendedName>
</protein>
<comment type="caution">
    <text evidence="10">Lacks conserved residue(s) required for the propagation of feature annotation.</text>
</comment>
<feature type="domain" description="EGF-like" evidence="13">
    <location>
        <begin position="822"/>
        <end position="857"/>
    </location>
</feature>
<proteinExistence type="predicted"/>
<keyword evidence="4 10" id="KW-0245">EGF-like domain</keyword>
<evidence type="ECO:0000259" key="11">
    <source>
        <dbReference type="PROSITE" id="PS01225"/>
    </source>
</evidence>
<feature type="disulfide bond" evidence="10">
    <location>
        <begin position="1247"/>
        <end position="1257"/>
    </location>
</feature>
<evidence type="ECO:0000259" key="13">
    <source>
        <dbReference type="PROSITE" id="PS50026"/>
    </source>
</evidence>
<dbReference type="Proteomes" id="UP000681722">
    <property type="component" value="Unassembled WGS sequence"/>
</dbReference>